<evidence type="ECO:0000256" key="3">
    <source>
        <dbReference type="ARBA" id="ARBA00022723"/>
    </source>
</evidence>
<feature type="domain" description="C2H2-type" evidence="13">
    <location>
        <begin position="179"/>
        <end position="206"/>
    </location>
</feature>
<reference evidence="14" key="2">
    <citation type="submission" date="2022-10" db="EMBL/GenBank/DDBJ databases">
        <authorList>
            <consortium name="ENA_rothamsted_submissions"/>
            <consortium name="culmorum"/>
            <person name="King R."/>
        </authorList>
    </citation>
    <scope>NUCLEOTIDE SEQUENCE</scope>
</reference>
<dbReference type="InterPro" id="IPR036236">
    <property type="entry name" value="Znf_C2H2_sf"/>
</dbReference>
<evidence type="ECO:0000256" key="6">
    <source>
        <dbReference type="ARBA" id="ARBA00022833"/>
    </source>
</evidence>
<dbReference type="GO" id="GO:0000981">
    <property type="term" value="F:DNA-binding transcription factor activity, RNA polymerase II-specific"/>
    <property type="evidence" value="ECO:0007669"/>
    <property type="project" value="TreeGrafter"/>
</dbReference>
<dbReference type="FunFam" id="3.30.160.60:FF:001119">
    <property type="entry name" value="zinc finger protein 408"/>
    <property type="match status" value="1"/>
</dbReference>
<keyword evidence="10" id="KW-0539">Nucleus</keyword>
<dbReference type="InterPro" id="IPR013087">
    <property type="entry name" value="Znf_C2H2_type"/>
</dbReference>
<dbReference type="FunFam" id="3.30.160.60:FF:001480">
    <property type="entry name" value="Si:cabz01071911.3"/>
    <property type="match status" value="1"/>
</dbReference>
<evidence type="ECO:0000256" key="5">
    <source>
        <dbReference type="ARBA" id="ARBA00022771"/>
    </source>
</evidence>
<feature type="domain" description="C2H2-type" evidence="13">
    <location>
        <begin position="122"/>
        <end position="149"/>
    </location>
</feature>
<evidence type="ECO:0000256" key="7">
    <source>
        <dbReference type="ARBA" id="ARBA00023015"/>
    </source>
</evidence>
<comment type="similarity">
    <text evidence="11">Belongs to the snail C2H2-type zinc-finger protein family.</text>
</comment>
<evidence type="ECO:0000256" key="1">
    <source>
        <dbReference type="ARBA" id="ARBA00004123"/>
    </source>
</evidence>
<gene>
    <name evidence="14" type="ORF">PHAECO_LOCUS3632</name>
</gene>
<evidence type="ECO:0000313" key="15">
    <source>
        <dbReference type="Proteomes" id="UP001153737"/>
    </source>
</evidence>
<evidence type="ECO:0000256" key="12">
    <source>
        <dbReference type="PROSITE-ProRule" id="PRU00042"/>
    </source>
</evidence>
<evidence type="ECO:0000256" key="11">
    <source>
        <dbReference type="ARBA" id="ARBA00037948"/>
    </source>
</evidence>
<dbReference type="Proteomes" id="UP001153737">
    <property type="component" value="Chromosome 13"/>
</dbReference>
<dbReference type="PANTHER" id="PTHR24388:SF104">
    <property type="entry name" value="AT-RICH BINDING PROTEIN-RELATED"/>
    <property type="match status" value="1"/>
</dbReference>
<comment type="similarity">
    <text evidence="2">Belongs to the krueppel C2H2-type zinc-finger protein family.</text>
</comment>
<evidence type="ECO:0000313" key="14">
    <source>
        <dbReference type="EMBL" id="CAH1119816.1"/>
    </source>
</evidence>
<dbReference type="Pfam" id="PF00096">
    <property type="entry name" value="zf-C2H2"/>
    <property type="match status" value="3"/>
</dbReference>
<keyword evidence="6" id="KW-0862">Zinc</keyword>
<accession>A0A9P0DFY1</accession>
<dbReference type="GO" id="GO:0008270">
    <property type="term" value="F:zinc ion binding"/>
    <property type="evidence" value="ECO:0007669"/>
    <property type="project" value="UniProtKB-KW"/>
</dbReference>
<feature type="domain" description="C2H2-type" evidence="13">
    <location>
        <begin position="275"/>
        <end position="302"/>
    </location>
</feature>
<sequence>MRTVRKTRSKMYIDESDDYDYVPVTKKNKRKSTKEVLEIVVKNSRKRYDLQKKWPCKKCGEILPTKRKLLSHRKEEHSKSDTEEHTYKYDELQELYVCNTCSAEYIEKKEIEKHVSAHEEKFECSICDKKFKKAYDFGTHNSIHDPQKLFRCPLCPYTTPKRTGFLVHINYTHLKKFGYVCETCGKGFNDMILYKEHNNEHLGIKPFSCIVCSKTFTYSRYLFTHQVRSHRVGIEGQLLPNQCHVCSKVFSKAATLEKHVEERHVKHQLPHVKKHLCDTCGKGFAQKNKLRVHCRVHTGFKPYSCTYCAKSFTKKDYLVMHERVHSGEKPYSCEYCGKCFSQGAPLRIHLRTHTGERPYVCQFCSVGFTSRGGLNMHCKNCTGNTI</sequence>
<dbReference type="SUPFAM" id="SSF57667">
    <property type="entry name" value="beta-beta-alpha zinc fingers"/>
    <property type="match status" value="5"/>
</dbReference>
<dbReference type="InterPro" id="IPR050527">
    <property type="entry name" value="Snail/Krueppel_Znf"/>
</dbReference>
<dbReference type="OrthoDB" id="6781249at2759"/>
<reference evidence="14" key="1">
    <citation type="submission" date="2022-01" db="EMBL/GenBank/DDBJ databases">
        <authorList>
            <person name="King R."/>
        </authorList>
    </citation>
    <scope>NUCLEOTIDE SEQUENCE</scope>
</reference>
<proteinExistence type="inferred from homology"/>
<keyword evidence="15" id="KW-1185">Reference proteome</keyword>
<evidence type="ECO:0000256" key="4">
    <source>
        <dbReference type="ARBA" id="ARBA00022737"/>
    </source>
</evidence>
<keyword evidence="5 12" id="KW-0863">Zinc-finger</keyword>
<keyword evidence="9" id="KW-0804">Transcription</keyword>
<keyword evidence="3" id="KW-0479">Metal-binding</keyword>
<evidence type="ECO:0000256" key="10">
    <source>
        <dbReference type="ARBA" id="ARBA00023242"/>
    </source>
</evidence>
<dbReference type="Gene3D" id="3.30.160.60">
    <property type="entry name" value="Classic Zinc Finger"/>
    <property type="match status" value="7"/>
</dbReference>
<organism evidence="14 15">
    <name type="scientific">Phaedon cochleariae</name>
    <name type="common">Mustard beetle</name>
    <dbReference type="NCBI Taxonomy" id="80249"/>
    <lineage>
        <taxon>Eukaryota</taxon>
        <taxon>Metazoa</taxon>
        <taxon>Ecdysozoa</taxon>
        <taxon>Arthropoda</taxon>
        <taxon>Hexapoda</taxon>
        <taxon>Insecta</taxon>
        <taxon>Pterygota</taxon>
        <taxon>Neoptera</taxon>
        <taxon>Endopterygota</taxon>
        <taxon>Coleoptera</taxon>
        <taxon>Polyphaga</taxon>
        <taxon>Cucujiformia</taxon>
        <taxon>Chrysomeloidea</taxon>
        <taxon>Chrysomelidae</taxon>
        <taxon>Chrysomelinae</taxon>
        <taxon>Chrysomelini</taxon>
        <taxon>Phaedon</taxon>
    </lineage>
</organism>
<dbReference type="Pfam" id="PF13912">
    <property type="entry name" value="zf-C2H2_6"/>
    <property type="match status" value="1"/>
</dbReference>
<evidence type="ECO:0000256" key="8">
    <source>
        <dbReference type="ARBA" id="ARBA00023125"/>
    </source>
</evidence>
<feature type="domain" description="C2H2-type" evidence="13">
    <location>
        <begin position="303"/>
        <end position="330"/>
    </location>
</feature>
<dbReference type="GO" id="GO:0000978">
    <property type="term" value="F:RNA polymerase II cis-regulatory region sequence-specific DNA binding"/>
    <property type="evidence" value="ECO:0007669"/>
    <property type="project" value="TreeGrafter"/>
</dbReference>
<name>A0A9P0DFY1_PHACE</name>
<dbReference type="PANTHER" id="PTHR24388">
    <property type="entry name" value="ZINC FINGER PROTEIN"/>
    <property type="match status" value="1"/>
</dbReference>
<evidence type="ECO:0000259" key="13">
    <source>
        <dbReference type="PROSITE" id="PS50157"/>
    </source>
</evidence>
<keyword evidence="8" id="KW-0238">DNA-binding</keyword>
<keyword evidence="7" id="KW-0805">Transcription regulation</keyword>
<evidence type="ECO:0000256" key="2">
    <source>
        <dbReference type="ARBA" id="ARBA00006991"/>
    </source>
</evidence>
<dbReference type="AlphaFoldDB" id="A0A9P0DFY1"/>
<dbReference type="SMART" id="SM00355">
    <property type="entry name" value="ZnF_C2H2"/>
    <property type="match status" value="11"/>
</dbReference>
<evidence type="ECO:0000256" key="9">
    <source>
        <dbReference type="ARBA" id="ARBA00023163"/>
    </source>
</evidence>
<protein>
    <recommendedName>
        <fullName evidence="13">C2H2-type domain-containing protein</fullName>
    </recommendedName>
</protein>
<dbReference type="FunFam" id="3.30.160.60:FF:000145">
    <property type="entry name" value="Zinc finger protein 574"/>
    <property type="match status" value="1"/>
</dbReference>
<comment type="subcellular location">
    <subcellularLocation>
        <location evidence="1">Nucleus</location>
    </subcellularLocation>
</comment>
<feature type="domain" description="C2H2-type" evidence="13">
    <location>
        <begin position="331"/>
        <end position="358"/>
    </location>
</feature>
<dbReference type="PROSITE" id="PS50157">
    <property type="entry name" value="ZINC_FINGER_C2H2_2"/>
    <property type="match status" value="8"/>
</dbReference>
<feature type="domain" description="C2H2-type" evidence="13">
    <location>
        <begin position="54"/>
        <end position="82"/>
    </location>
</feature>
<dbReference type="GO" id="GO:0005634">
    <property type="term" value="C:nucleus"/>
    <property type="evidence" value="ECO:0007669"/>
    <property type="project" value="UniProtKB-SubCell"/>
</dbReference>
<dbReference type="EMBL" id="OU896719">
    <property type="protein sequence ID" value="CAH1119816.1"/>
    <property type="molecule type" value="Genomic_DNA"/>
</dbReference>
<feature type="domain" description="C2H2-type" evidence="13">
    <location>
        <begin position="207"/>
        <end position="230"/>
    </location>
</feature>
<feature type="domain" description="C2H2-type" evidence="13">
    <location>
        <begin position="241"/>
        <end position="269"/>
    </location>
</feature>
<dbReference type="PROSITE" id="PS00028">
    <property type="entry name" value="ZINC_FINGER_C2H2_1"/>
    <property type="match status" value="9"/>
</dbReference>
<keyword evidence="4" id="KW-0677">Repeat</keyword>